<comment type="caution">
    <text evidence="1">The sequence shown here is derived from an EMBL/GenBank/DDBJ whole genome shotgun (WGS) entry which is preliminary data.</text>
</comment>
<reference evidence="1" key="1">
    <citation type="submission" date="2018-11" db="EMBL/GenBank/DDBJ databases">
        <title>The sequence and de novo assembly of Larimichthys crocea genome using PacBio and Hi-C technologies.</title>
        <authorList>
            <person name="Xu P."/>
            <person name="Chen B."/>
            <person name="Zhou Z."/>
            <person name="Ke Q."/>
            <person name="Wu Y."/>
            <person name="Bai H."/>
            <person name="Pu F."/>
        </authorList>
    </citation>
    <scope>NUCLEOTIDE SEQUENCE</scope>
    <source>
        <tissue evidence="1">Muscle</tissue>
    </source>
</reference>
<dbReference type="EMBL" id="CM011689">
    <property type="protein sequence ID" value="TMS09291.1"/>
    <property type="molecule type" value="Genomic_DNA"/>
</dbReference>
<proteinExistence type="predicted"/>
<protein>
    <submittedName>
        <fullName evidence="1">Uncharacterized protein</fullName>
    </submittedName>
</protein>
<keyword evidence="2" id="KW-1185">Reference proteome</keyword>
<dbReference type="Proteomes" id="UP000793456">
    <property type="component" value="Chromosome XVI"/>
</dbReference>
<gene>
    <name evidence="1" type="ORF">E3U43_014838</name>
</gene>
<sequence>MSVQQRLHIHNNMMQCNEDLSSVADLLYSTEGCHCPEISGEARQAAAAVAAAMDRIRSAFSNVIKSERYSRFTLQPAEDGERQFEVKLDDATEPPGQVPGSPSFRPAPLQQNNRKICYLVLGVLLVFVTGYLVGFISHRKHQDEPVNCSTDLEKDEKVESSPTVSPAVAPAAQDQMDWKDVTQLLEQKLTSQAFDKTLRDFDLPRRLAGSGEDMSQANRIFEEFKKLEMQPWTDIHHVQLQTPDSERPNRVLFGSDVFKPEGYLAYSAPGKVEGKLVYGNYGRQEDLDVLQKKNVELKGSVLLLRAGKISFAEQVDNAATKGAAAVLIYPDNEEYKFVANTPLYGHVHLGSGDPYTPGFPSFNHTQFPPTPSSGLPKIPAQTITANMATALLKKIGGPEADASSGFKGGFSSLTYSLGGSENVTVEVNNVLVNREIHNVFGVIKGFTDPDRYVVLGANRDAWDRGYAKATVGTSVLMELARAVQEMVEKDGFKPRRSLVFASWSAGEYGNVGATEWLEGYISSIDKNVLTYISLDGVVMGQGSFVASASPLLHSLLERTMKGVKSPVGSQTVYEMMGRSNWEANVLRPMSMNDPAYPFLAFSGIPSVSFHFITPNTEAYTYYGTNMDNVDHLNYATNHKTSEITVLAARFAGQMALRLIHDHLLSLDVNRYSPVLLKAVSQVYKRIGQLSRSGQLKEVSPIWLGRARGSFQRGVDSINNDISNTELDDKEASRILNDRIMRVEHTLLSPYVTPTETPFRHILFGRGSHTLASVAQTTDMEQLRTQLALATWSLQGCANAMLHGKKKERELGLTRRKRTVLPAFTDVKFLHPWPPPGDLQRPQSLPDCSFKLLIHQKTSTRMQCEEGTEWLLELLTDVQLQQYFLRIRDDLNVTRLSHFDYVKNEDLEKIGMGRPVKRPDTDLQQQPQGASSSIGPATSESAASLTCLIRESELQLFERLGDGTFGVVRRGEWTGPNGRVLSVAVKCLKASVLDSDGLDDFIREVNAMHSLSHQNLIRLYGIVLTQPMKMVAELAPLGSLLDRLRKRQGHILISSLCNYAVQVACGMAYLEQKRFLHRDLAARNVLLSTNDTVKIGDFGLMRALPTHTDQYVMEEGHKIPFPWCAPESLKSRTFSHASDTWMFGVTLWEMFTHGQEPWLGLNGSQILHKVDVEAERLCKPDDCPQDIYNVMLQCWSPKPEDRPTFVALRDFLLEGGALLVARSEQGDAARRAVSTSRGDIGRWSVRSRHQPDRSNTPLSTLDTETRTLTGAGDTQIFLFHFRPLECSSVSPFVHQQTSYSFRFFTQIQRELKTGARTLYLGNPMDPPDVLGMDSGIARPTKLPNRAKKQPPPRPPQPAVLLKKPFYDSVMDDYDDDDETSTSSGLKRLGVSLGLKLRPWEGSGVRAAKSEVSLIDFTDDSFSSTTPSPLTERQDEDTLKDTPSILDWPLPQPSYDEVTAELDDQSEDQEVRSINKGFAEETAVTPSGSMAGRSESQSADLFQELQREVMVKLQVPMATGRSLPSSPLPMPLAPLGPHRQIYLPPPSPSSTSAASFSSCFEDRPVLPPRSPVPPMRPSKHNLSSRPAHPQARSSSISLGDQEDTPPQIPPRDHAFSQPGSRSSSPLPLVPPLSSSPVALPPPPLSVSPRRASGLLGPLLSSNSSTSSLPQVTSNSTRGSSYSSSSLLEPLTFREGRGLSSLIDSSQSSAPAPLPDRPAFLERYGAANMAAVKPMMQKPGGAKPNSSYNNNNGRTAAPSMQQEQSITQVQGAVHGVTLEECQAALQSHSWSIPQAINHLKVEQLFRLGLRSRAECEELLQRCQWNLEESSTLMLDTYGPHRNLK</sequence>
<name>A0ACD3QPU5_LARCR</name>
<evidence type="ECO:0000313" key="1">
    <source>
        <dbReference type="EMBL" id="TMS09291.1"/>
    </source>
</evidence>
<evidence type="ECO:0000313" key="2">
    <source>
        <dbReference type="Proteomes" id="UP000793456"/>
    </source>
</evidence>
<accession>A0ACD3QPU5</accession>
<organism evidence="1 2">
    <name type="scientific">Larimichthys crocea</name>
    <name type="common">Large yellow croaker</name>
    <name type="synonym">Pseudosciaena crocea</name>
    <dbReference type="NCBI Taxonomy" id="215358"/>
    <lineage>
        <taxon>Eukaryota</taxon>
        <taxon>Metazoa</taxon>
        <taxon>Chordata</taxon>
        <taxon>Craniata</taxon>
        <taxon>Vertebrata</taxon>
        <taxon>Euteleostomi</taxon>
        <taxon>Actinopterygii</taxon>
        <taxon>Neopterygii</taxon>
        <taxon>Teleostei</taxon>
        <taxon>Neoteleostei</taxon>
        <taxon>Acanthomorphata</taxon>
        <taxon>Eupercaria</taxon>
        <taxon>Sciaenidae</taxon>
        <taxon>Larimichthys</taxon>
    </lineage>
</organism>